<accession>A0A5B8RRX7</accession>
<protein>
    <submittedName>
        <fullName evidence="1">Uncharacterized protein</fullName>
    </submittedName>
</protein>
<proteinExistence type="predicted"/>
<reference evidence="1 2" key="1">
    <citation type="journal article" date="2020" name="Microbiol. Resour. Announc.">
        <title>Complete Genome Sequence of Salmonella enterica Siphophage Shemara.</title>
        <authorList>
            <person name="Chung M."/>
            <person name="Xie Y."/>
            <person name="Newkirk H."/>
            <person name="Liu M."/>
            <person name="Gill J.J."/>
            <person name="Ramsey J."/>
        </authorList>
    </citation>
    <scope>NUCLEOTIDE SEQUENCE [LARGE SCALE GENOMIC DNA]</scope>
</reference>
<evidence type="ECO:0000313" key="1">
    <source>
        <dbReference type="EMBL" id="QEA10395.1"/>
    </source>
</evidence>
<sequence>MVARYRFNYVQEMFETDAGEQYCETERDEWVKYEDYAELRSLLFRMTDSVNLSELPEGLYDDLEARGLL</sequence>
<name>A0A5B8RRX7_9CAUD</name>
<dbReference type="EMBL" id="MN070121">
    <property type="protein sequence ID" value="QEA10395.1"/>
    <property type="molecule type" value="Genomic_DNA"/>
</dbReference>
<organism evidence="1 2">
    <name type="scientific">Salmonella phage Shemara</name>
    <dbReference type="NCBI Taxonomy" id="2596714"/>
    <lineage>
        <taxon>Viruses</taxon>
        <taxon>Duplodnaviria</taxon>
        <taxon>Heunggongvirae</taxon>
        <taxon>Uroviricota</taxon>
        <taxon>Caudoviricetes</taxon>
        <taxon>Sarkviridae</taxon>
        <taxon>Guernseyvirinae</taxon>
        <taxon>Cornellvirus</taxon>
        <taxon>Cornellvirus shemara</taxon>
    </lineage>
</organism>
<gene>
    <name evidence="1" type="ORF">CPT_Shemara_066</name>
</gene>
<keyword evidence="2" id="KW-1185">Reference proteome</keyword>
<evidence type="ECO:0000313" key="2">
    <source>
        <dbReference type="Proteomes" id="UP000321671"/>
    </source>
</evidence>
<dbReference type="Proteomes" id="UP000321671">
    <property type="component" value="Segment"/>
</dbReference>